<evidence type="ECO:0000313" key="4">
    <source>
        <dbReference type="Proteomes" id="UP000514509"/>
    </source>
</evidence>
<dbReference type="PANTHER" id="PTHR12110:SF48">
    <property type="entry name" value="BLL3656 PROTEIN"/>
    <property type="match status" value="1"/>
</dbReference>
<dbReference type="Pfam" id="PF01261">
    <property type="entry name" value="AP_endonuc_2"/>
    <property type="match status" value="1"/>
</dbReference>
<sequence length="313" mass="34240">MSATSFSRRDSLKLLSASVGLSLLPGQSQAQPAAAPAPFTYCLNLSTIRGHKLGFVKELEVASKAGFRSVEIWMETLENYLKEGNTVQDARKLINDLGLKIENAIGFAAWIVDDEATRTKGLEQLKREMELLAQIGCHRTAAPPMGATEQPGLDLKKAAERYRAILELGEKTTVMPQLEMWGFSKNLSRLSEVMYVALESGHPGARVLLDVYHLYKGGSSIESLPLVGKPAMEVFHVNDYAANMPSATITDADRIYTGDGVAPIKKILQSVKAPDRPLVISFEVFNKKYYAQEPLLVAQTALNKMKAVTKGIG</sequence>
<proteinExistence type="predicted"/>
<keyword evidence="3" id="KW-0413">Isomerase</keyword>
<organism evidence="3 4">
    <name type="scientific">Adhaeribacter radiodurans</name>
    <dbReference type="NCBI Taxonomy" id="2745197"/>
    <lineage>
        <taxon>Bacteria</taxon>
        <taxon>Pseudomonadati</taxon>
        <taxon>Bacteroidota</taxon>
        <taxon>Cytophagia</taxon>
        <taxon>Cytophagales</taxon>
        <taxon>Hymenobacteraceae</taxon>
        <taxon>Adhaeribacter</taxon>
    </lineage>
</organism>
<dbReference type="EMBL" id="CP055153">
    <property type="protein sequence ID" value="QMU28862.1"/>
    <property type="molecule type" value="Genomic_DNA"/>
</dbReference>
<reference evidence="3 4" key="1">
    <citation type="submission" date="2020-06" db="EMBL/GenBank/DDBJ databases">
        <authorList>
            <person name="Hwang Y.J."/>
        </authorList>
    </citation>
    <scope>NUCLEOTIDE SEQUENCE [LARGE SCALE GENOMIC DNA]</scope>
    <source>
        <strain evidence="3 4">KUDC8001</strain>
    </source>
</reference>
<keyword evidence="1" id="KW-0732">Signal</keyword>
<dbReference type="Proteomes" id="UP000514509">
    <property type="component" value="Chromosome"/>
</dbReference>
<reference evidence="3 4" key="2">
    <citation type="submission" date="2020-08" db="EMBL/GenBank/DDBJ databases">
        <title>Adhaeribacter dokdonensis sp. nov., isolated from the rhizosphere of Elymus tsukushiensis, a plant native to the Dokdo Islands, Republic of Korea.</title>
        <authorList>
            <person name="Ghim S.Y."/>
        </authorList>
    </citation>
    <scope>NUCLEOTIDE SEQUENCE [LARGE SCALE GENOMIC DNA]</scope>
    <source>
        <strain evidence="3 4">KUDC8001</strain>
    </source>
</reference>
<dbReference type="RefSeq" id="WP_182416044.1">
    <property type="nucleotide sequence ID" value="NZ_CP055153.1"/>
</dbReference>
<dbReference type="InterPro" id="IPR050312">
    <property type="entry name" value="IolE/XylAMocC-like"/>
</dbReference>
<dbReference type="SUPFAM" id="SSF51658">
    <property type="entry name" value="Xylose isomerase-like"/>
    <property type="match status" value="1"/>
</dbReference>
<dbReference type="InterPro" id="IPR036237">
    <property type="entry name" value="Xyl_isomerase-like_sf"/>
</dbReference>
<gene>
    <name evidence="3" type="ORF">HUW48_12805</name>
</gene>
<protein>
    <submittedName>
        <fullName evidence="3">Sugar phosphate isomerase/epimerase</fullName>
    </submittedName>
</protein>
<dbReference type="Gene3D" id="3.20.20.150">
    <property type="entry name" value="Divalent-metal-dependent TIM barrel enzymes"/>
    <property type="match status" value="1"/>
</dbReference>
<dbReference type="PROSITE" id="PS51318">
    <property type="entry name" value="TAT"/>
    <property type="match status" value="1"/>
</dbReference>
<dbReference type="InterPro" id="IPR013022">
    <property type="entry name" value="Xyl_isomerase-like_TIM-brl"/>
</dbReference>
<keyword evidence="4" id="KW-1185">Reference proteome</keyword>
<dbReference type="PANTHER" id="PTHR12110">
    <property type="entry name" value="HYDROXYPYRUVATE ISOMERASE"/>
    <property type="match status" value="1"/>
</dbReference>
<name>A0A7L7L7Q4_9BACT</name>
<evidence type="ECO:0000259" key="2">
    <source>
        <dbReference type="Pfam" id="PF01261"/>
    </source>
</evidence>
<accession>A0A7L7L7Q4</accession>
<feature type="chain" id="PRO_5029602560" evidence="1">
    <location>
        <begin position="31"/>
        <end position="313"/>
    </location>
</feature>
<feature type="domain" description="Xylose isomerase-like TIM barrel" evidence="2">
    <location>
        <begin position="60"/>
        <end position="300"/>
    </location>
</feature>
<evidence type="ECO:0000256" key="1">
    <source>
        <dbReference type="SAM" id="SignalP"/>
    </source>
</evidence>
<dbReference type="AlphaFoldDB" id="A0A7L7L7Q4"/>
<feature type="signal peptide" evidence="1">
    <location>
        <begin position="1"/>
        <end position="30"/>
    </location>
</feature>
<dbReference type="KEGG" id="add:HUW48_12805"/>
<dbReference type="GO" id="GO:0016853">
    <property type="term" value="F:isomerase activity"/>
    <property type="evidence" value="ECO:0007669"/>
    <property type="project" value="UniProtKB-KW"/>
</dbReference>
<dbReference type="InterPro" id="IPR006311">
    <property type="entry name" value="TAT_signal"/>
</dbReference>
<evidence type="ECO:0000313" key="3">
    <source>
        <dbReference type="EMBL" id="QMU28862.1"/>
    </source>
</evidence>